<name>A0ACC2CIJ6_DIPCM</name>
<protein>
    <submittedName>
        <fullName evidence="1">Uncharacterized protein</fullName>
    </submittedName>
</protein>
<sequence length="682" mass="76183">MKRSEAKERFDDCIVEVEGRKLAVKPLVFKRFDHCGAVIAMMAIPSTTFKPPPSPPTFRGHLKRRTLCFSQRTSSLATLRSSAASLNGRKSYKGRAGADKKTTKFDVIGEVMRISGEGSSMQTEEATPRNRSEGPKKLHRTWIPGRSSSSAAGQLTYENATINAQVNSVTLDDKVVVGKNLHQFPHAPHIGIAARPRVKESVSDSEEEDVPMASTSDLNCEHFLRCSGCLFERELDKPHVLEDAKKFFKARGVHEFPFISKHLRGWRCRAKLAVRGTSHNPSIGLFEEETHEVVDIPSCQAHHPCINIAVELLKGAIRELGVQPYDELTHSGQLRYVQMIATTYDTSVPLRERYKNAKVHISLVWNSRDENSPNGILLQDLAKLLWRKGGNKSSQHLIHSIWANFQTTKGNVIFGGRWRHIFGETELWEHLGGVDVCFIPSSFGQANLGAFHALLRSLQKFVHKGAAVVDLYAGVGVIGLSLAATRNCRVVKCVEVNKESKAPFELSLSRISKSVDCDLSWHCADVSVTPIKWLEGVEIVIADPPRKGLEASIIEALRLASMRLQGKTKCPPSNPIKKTEKRPWILHMMGGVRMERSFDVDDDNFTWPTKLIYISCGWQSFQEDCEALEKDNLWHLDSVQAFNFFPGTNSIEVLAVFKVGKKPKHSANKVAAKKKLKRKALS</sequence>
<proteinExistence type="predicted"/>
<reference evidence="2" key="1">
    <citation type="journal article" date="2024" name="Proc. Natl. Acad. Sci. U.S.A.">
        <title>Extraordinary preservation of gene collinearity over three hundred million years revealed in homosporous lycophytes.</title>
        <authorList>
            <person name="Li C."/>
            <person name="Wickell D."/>
            <person name="Kuo L.Y."/>
            <person name="Chen X."/>
            <person name="Nie B."/>
            <person name="Liao X."/>
            <person name="Peng D."/>
            <person name="Ji J."/>
            <person name="Jenkins J."/>
            <person name="Williams M."/>
            <person name="Shu S."/>
            <person name="Plott C."/>
            <person name="Barry K."/>
            <person name="Rajasekar S."/>
            <person name="Grimwood J."/>
            <person name="Han X."/>
            <person name="Sun S."/>
            <person name="Hou Z."/>
            <person name="He W."/>
            <person name="Dai G."/>
            <person name="Sun C."/>
            <person name="Schmutz J."/>
            <person name="Leebens-Mack J.H."/>
            <person name="Li F.W."/>
            <person name="Wang L."/>
        </authorList>
    </citation>
    <scope>NUCLEOTIDE SEQUENCE [LARGE SCALE GENOMIC DNA]</scope>
    <source>
        <strain evidence="2">cv. PW_Plant_1</strain>
    </source>
</reference>
<evidence type="ECO:0000313" key="2">
    <source>
        <dbReference type="Proteomes" id="UP001162992"/>
    </source>
</evidence>
<accession>A0ACC2CIJ6</accession>
<comment type="caution">
    <text evidence="1">The sequence shown here is derived from an EMBL/GenBank/DDBJ whole genome shotgun (WGS) entry which is preliminary data.</text>
</comment>
<dbReference type="Proteomes" id="UP001162992">
    <property type="component" value="Chromosome 10"/>
</dbReference>
<dbReference type="EMBL" id="CM055101">
    <property type="protein sequence ID" value="KAJ7541775.1"/>
    <property type="molecule type" value="Genomic_DNA"/>
</dbReference>
<organism evidence="1 2">
    <name type="scientific">Diphasiastrum complanatum</name>
    <name type="common">Issler's clubmoss</name>
    <name type="synonym">Lycopodium complanatum</name>
    <dbReference type="NCBI Taxonomy" id="34168"/>
    <lineage>
        <taxon>Eukaryota</taxon>
        <taxon>Viridiplantae</taxon>
        <taxon>Streptophyta</taxon>
        <taxon>Embryophyta</taxon>
        <taxon>Tracheophyta</taxon>
        <taxon>Lycopodiopsida</taxon>
        <taxon>Lycopodiales</taxon>
        <taxon>Lycopodiaceae</taxon>
        <taxon>Lycopodioideae</taxon>
        <taxon>Diphasiastrum</taxon>
    </lineage>
</organism>
<keyword evidence="2" id="KW-1185">Reference proteome</keyword>
<gene>
    <name evidence="1" type="ORF">O6H91_10G075800</name>
</gene>
<evidence type="ECO:0000313" key="1">
    <source>
        <dbReference type="EMBL" id="KAJ7541775.1"/>
    </source>
</evidence>